<reference evidence="7 8" key="1">
    <citation type="submission" date="2016-10" db="EMBL/GenBank/DDBJ databases">
        <title>Complete genome sequences of three Cupriavidus strains isolated from various Malaysian environments.</title>
        <authorList>
            <person name="Abdullah A.A.-A."/>
            <person name="Shafie N.A.H."/>
            <person name="Lau N.S."/>
        </authorList>
    </citation>
    <scope>NUCLEOTIDE SEQUENCE [LARGE SCALE GENOMIC DNA]</scope>
    <source>
        <strain evidence="7 8">USMAA1020</strain>
    </source>
</reference>
<evidence type="ECO:0000256" key="2">
    <source>
        <dbReference type="ARBA" id="ARBA00005558"/>
    </source>
</evidence>
<evidence type="ECO:0000313" key="8">
    <source>
        <dbReference type="Proteomes" id="UP000177515"/>
    </source>
</evidence>
<feature type="domain" description="Gp5/Type VI secretion system Vgr protein OB-fold" evidence="4">
    <location>
        <begin position="421"/>
        <end position="483"/>
    </location>
</feature>
<feature type="domain" description="DUF2345" evidence="5">
    <location>
        <begin position="643"/>
        <end position="791"/>
    </location>
</feature>
<dbReference type="NCBIfam" id="TIGR01646">
    <property type="entry name" value="vgr_GE"/>
    <property type="match status" value="1"/>
</dbReference>
<dbReference type="Gene3D" id="4.10.220.110">
    <property type="match status" value="1"/>
</dbReference>
<dbReference type="SUPFAM" id="SSF69255">
    <property type="entry name" value="gp5 N-terminal domain-like"/>
    <property type="match status" value="1"/>
</dbReference>
<accession>A0ABN4TS10</accession>
<dbReference type="PANTHER" id="PTHR32305:SF15">
    <property type="entry name" value="PROTEIN RHSA-RELATED"/>
    <property type="match status" value="1"/>
</dbReference>
<keyword evidence="8" id="KW-1185">Reference proteome</keyword>
<dbReference type="Pfam" id="PF10106">
    <property type="entry name" value="DUF2345"/>
    <property type="match status" value="1"/>
</dbReference>
<comment type="similarity">
    <text evidence="2">Belongs to the VgrG protein family.</text>
</comment>
<organism evidence="7 8">
    <name type="scientific">Cupriavidus malaysiensis</name>
    <dbReference type="NCBI Taxonomy" id="367825"/>
    <lineage>
        <taxon>Bacteria</taxon>
        <taxon>Pseudomonadati</taxon>
        <taxon>Pseudomonadota</taxon>
        <taxon>Betaproteobacteria</taxon>
        <taxon>Burkholderiales</taxon>
        <taxon>Burkholderiaceae</taxon>
        <taxon>Cupriavidus</taxon>
    </lineage>
</organism>
<dbReference type="Pfam" id="PF04717">
    <property type="entry name" value="Phage_base_V"/>
    <property type="match status" value="1"/>
</dbReference>
<dbReference type="InterPro" id="IPR017847">
    <property type="entry name" value="T6SS_RhsGE_Vgr_subset"/>
</dbReference>
<dbReference type="NCBIfam" id="TIGR03361">
    <property type="entry name" value="VI_Rhs_Vgr"/>
    <property type="match status" value="1"/>
</dbReference>
<dbReference type="Pfam" id="PF05954">
    <property type="entry name" value="Phage_GPD"/>
    <property type="match status" value="1"/>
</dbReference>
<sequence length="826" mass="90847">MGMPPPSSSRTVKLRGDGLPEILAQVALTVARVQGSEGINDLFTYTVDLKTPDERWGLGGPEANLDLPQMQGQELTLEIELDGSGTGPSGGFGAGEREITGIVTEITGPIPEGRHFLYRLTLRPWLFLASLTTDYKIFQQKTVVEILDELLADYSFPVEKRLDVARYPKREYQVQYGETDYAFFQRLTEEWGISFFFEHSSGRHRLVLSDGNGAFRRVASPAYHTLEWRQSSDRADAEHLYAFHVRDRLVSGRWASTDYDFVKPRADLHVACHDPRDTAHADSEIYAYRGGHAQPATGNDPWKEGDMLARIRMEAIRQHGSRVSGTGNVRAVVPGTTFALKGFAQTAANREYLVFATQLTLEDVGEVSGQGQSWRCEVQFDAQSTAEIFRPDRTRSKPHTHGPQTALVVGPENQEIWVDEFGRVRVQFHWDRVGQRNANSSCWVRTAQAWQGNQFGASHLPRIGQEVIVNFQSGDPDCPIITGRVVNHVNRSPWNLPDQHALSGFRSKELFGERHNTFLQDDTQGQIQTQLGSDHQATMLSMGYIVRVPGHAGRRDQRGEGYELRTDAWGVMRAGSGLLLTTEMRAHAANHHKDVSETTQRLARAHEIHHELGDAADHLHAQQSEQLDVARALQSQLSTLKGHGEQGEFSAPHLVAASPAGIAVTAGQEIHLHSNCHTAMTTGGHLSLATGKSLVASALHRIVLFARKAGLRLFAAKGKIEIQAQTDDIEIIAQKVLRVISAMDSIEIAAAKEVVVNAGSSYLRLNANGIEHGTTGSWAAHAASHAMPGPKSLPPPRQMMPNGICLECMTLAARQGAALSQASRAG</sequence>
<evidence type="ECO:0000313" key="7">
    <source>
        <dbReference type="EMBL" id="AOZ10032.1"/>
    </source>
</evidence>
<feature type="domain" description="Putative type VI secretion system Rhs element associated Vgr" evidence="6">
    <location>
        <begin position="508"/>
        <end position="616"/>
    </location>
</feature>
<dbReference type="PANTHER" id="PTHR32305">
    <property type="match status" value="1"/>
</dbReference>
<dbReference type="Pfam" id="PF13296">
    <property type="entry name" value="T6SS_Vgr"/>
    <property type="match status" value="1"/>
</dbReference>
<evidence type="ECO:0000259" key="4">
    <source>
        <dbReference type="Pfam" id="PF04717"/>
    </source>
</evidence>
<dbReference type="Gene3D" id="3.55.50.10">
    <property type="entry name" value="Baseplate protein-like domains"/>
    <property type="match status" value="1"/>
</dbReference>
<proteinExistence type="inferred from homology"/>
<comment type="subcellular location">
    <subcellularLocation>
        <location evidence="1">Secreted</location>
    </subcellularLocation>
</comment>
<evidence type="ECO:0000259" key="5">
    <source>
        <dbReference type="Pfam" id="PF10106"/>
    </source>
</evidence>
<dbReference type="InterPro" id="IPR006533">
    <property type="entry name" value="T6SS_Vgr_RhsGE"/>
</dbReference>
<dbReference type="Gene3D" id="2.40.50.230">
    <property type="entry name" value="Gp5 N-terminal domain"/>
    <property type="match status" value="1"/>
</dbReference>
<dbReference type="Proteomes" id="UP000177515">
    <property type="component" value="Chromosome 2"/>
</dbReference>
<evidence type="ECO:0000256" key="1">
    <source>
        <dbReference type="ARBA" id="ARBA00004613"/>
    </source>
</evidence>
<protein>
    <submittedName>
        <fullName evidence="7">Type IV secretion protein Rhs</fullName>
    </submittedName>
</protein>
<evidence type="ECO:0000259" key="6">
    <source>
        <dbReference type="Pfam" id="PF13296"/>
    </source>
</evidence>
<dbReference type="InterPro" id="IPR037026">
    <property type="entry name" value="Vgr_OB-fold_dom_sf"/>
</dbReference>
<gene>
    <name evidence="7" type="ORF">BKK80_30700</name>
</gene>
<dbReference type="InterPro" id="IPR018769">
    <property type="entry name" value="VgrG2_DUF2345"/>
</dbReference>
<keyword evidence="3" id="KW-0964">Secreted</keyword>
<name>A0ABN4TS10_9BURK</name>
<dbReference type="EMBL" id="CP017755">
    <property type="protein sequence ID" value="AOZ10032.1"/>
    <property type="molecule type" value="Genomic_DNA"/>
</dbReference>
<evidence type="ECO:0000256" key="3">
    <source>
        <dbReference type="ARBA" id="ARBA00022525"/>
    </source>
</evidence>
<dbReference type="SUPFAM" id="SSF69349">
    <property type="entry name" value="Phage fibre proteins"/>
    <property type="match status" value="1"/>
</dbReference>
<dbReference type="InterPro" id="IPR028244">
    <property type="entry name" value="T6SS_Rhs_Vgr_dom"/>
</dbReference>
<dbReference type="InterPro" id="IPR050708">
    <property type="entry name" value="T6SS_VgrG/RHS"/>
</dbReference>
<dbReference type="InterPro" id="IPR006531">
    <property type="entry name" value="Gp5/Vgr_OB"/>
</dbReference>
<dbReference type="Gene3D" id="2.30.110.50">
    <property type="match status" value="1"/>
</dbReference>
<dbReference type="SUPFAM" id="SSF69279">
    <property type="entry name" value="Phage tail proteins"/>
    <property type="match status" value="2"/>
</dbReference>
<dbReference type="RefSeq" id="WP_071038744.1">
    <property type="nucleotide sequence ID" value="NZ_CP017755.1"/>
</dbReference>